<evidence type="ECO:0000256" key="9">
    <source>
        <dbReference type="ARBA" id="ARBA00023183"/>
    </source>
</evidence>
<comment type="caution">
    <text evidence="11">Lacks conserved residue(s) required for the propagation of feature annotation.</text>
</comment>
<dbReference type="SUPFAM" id="SSF57184">
    <property type="entry name" value="Growth factor receptor domain"/>
    <property type="match status" value="1"/>
</dbReference>
<dbReference type="Pfam" id="PF07645">
    <property type="entry name" value="EGF_CA"/>
    <property type="match status" value="6"/>
</dbReference>
<dbReference type="InterPro" id="IPR009030">
    <property type="entry name" value="Growth_fac_rcpt_cys_sf"/>
</dbReference>
<evidence type="ECO:0000256" key="3">
    <source>
        <dbReference type="ARBA" id="ARBA00022530"/>
    </source>
</evidence>
<proteinExistence type="inferred from homology"/>
<accession>A0A8T2K757</accession>
<dbReference type="InterPro" id="IPR000742">
    <property type="entry name" value="EGF"/>
</dbReference>
<comment type="caution">
    <text evidence="14">The sequence shown here is derived from an EMBL/GenBank/DDBJ whole genome shotgun (WGS) entry which is preliminary data.</text>
</comment>
<dbReference type="PANTHER" id="PTHR24034:SF140">
    <property type="entry name" value="LATENT-TRANSFORMING GROWTH FACTOR BETA-BINDING PROTEIN 1"/>
    <property type="match status" value="1"/>
</dbReference>
<dbReference type="PROSITE" id="PS01186">
    <property type="entry name" value="EGF_2"/>
    <property type="match status" value="3"/>
</dbReference>
<dbReference type="SMART" id="SM00179">
    <property type="entry name" value="EGF_CA"/>
    <property type="match status" value="6"/>
</dbReference>
<dbReference type="InterPro" id="IPR000152">
    <property type="entry name" value="EGF-type_Asp/Asn_hydroxyl_site"/>
</dbReference>
<evidence type="ECO:0000256" key="7">
    <source>
        <dbReference type="ARBA" id="ARBA00023157"/>
    </source>
</evidence>
<dbReference type="FunFam" id="2.10.25.10:FF:000115">
    <property type="entry name" value="latent-transforming growth factor beta-binding protein 4 isoform X2"/>
    <property type="match status" value="1"/>
</dbReference>
<evidence type="ECO:0000256" key="5">
    <source>
        <dbReference type="ARBA" id="ARBA00022729"/>
    </source>
</evidence>
<dbReference type="PROSITE" id="PS50026">
    <property type="entry name" value="EGF_3"/>
    <property type="match status" value="4"/>
</dbReference>
<dbReference type="InterPro" id="IPR018097">
    <property type="entry name" value="EGF_Ca-bd_CS"/>
</dbReference>
<comment type="subcellular location">
    <subcellularLocation>
        <location evidence="1">Secreted</location>
        <location evidence="1">Extracellular space</location>
        <location evidence="1">Extracellular matrix</location>
    </subcellularLocation>
</comment>
<feature type="domain" description="EGF-like" evidence="12">
    <location>
        <begin position="73"/>
        <end position="113"/>
    </location>
</feature>
<protein>
    <submittedName>
        <fullName evidence="14">Uncharacterized protein</fullName>
    </submittedName>
</protein>
<dbReference type="FunFam" id="2.10.25.10:FF:000038">
    <property type="entry name" value="Fibrillin 2"/>
    <property type="match status" value="1"/>
</dbReference>
<keyword evidence="9" id="KW-0340">Growth factor binding</keyword>
<dbReference type="SUPFAM" id="SSF57196">
    <property type="entry name" value="EGF/Laminin"/>
    <property type="match status" value="3"/>
</dbReference>
<reference evidence="14" key="1">
    <citation type="thesis" date="2020" institute="ProQuest LLC" country="789 East Eisenhower Parkway, Ann Arbor, MI, USA">
        <title>Comparative Genomics and Chromosome Evolution.</title>
        <authorList>
            <person name="Mudd A.B."/>
        </authorList>
    </citation>
    <scope>NUCLEOTIDE SEQUENCE</scope>
    <source>
        <strain evidence="14">Female2</strain>
        <tissue evidence="14">Blood</tissue>
    </source>
</reference>
<evidence type="ECO:0000256" key="11">
    <source>
        <dbReference type="PROSITE-ProRule" id="PRU00076"/>
    </source>
</evidence>
<keyword evidence="7" id="KW-1015">Disulfide bond</keyword>
<dbReference type="PROSITE" id="PS51364">
    <property type="entry name" value="TB"/>
    <property type="match status" value="2"/>
</dbReference>
<dbReference type="GO" id="GO:0019838">
    <property type="term" value="F:growth factor binding"/>
    <property type="evidence" value="ECO:0007669"/>
    <property type="project" value="UniProtKB-KW"/>
</dbReference>
<keyword evidence="6" id="KW-0677">Repeat</keyword>
<evidence type="ECO:0000256" key="8">
    <source>
        <dbReference type="ARBA" id="ARBA00023180"/>
    </source>
</evidence>
<keyword evidence="2" id="KW-0964">Secreted</keyword>
<organism evidence="14 15">
    <name type="scientific">Hymenochirus boettgeri</name>
    <name type="common">Congo dwarf clawed frog</name>
    <dbReference type="NCBI Taxonomy" id="247094"/>
    <lineage>
        <taxon>Eukaryota</taxon>
        <taxon>Metazoa</taxon>
        <taxon>Chordata</taxon>
        <taxon>Craniata</taxon>
        <taxon>Vertebrata</taxon>
        <taxon>Euteleostomi</taxon>
        <taxon>Amphibia</taxon>
        <taxon>Batrachia</taxon>
        <taxon>Anura</taxon>
        <taxon>Pipoidea</taxon>
        <taxon>Pipidae</taxon>
        <taxon>Pipinae</taxon>
        <taxon>Hymenochirus</taxon>
    </lineage>
</organism>
<dbReference type="PROSITE" id="PS01187">
    <property type="entry name" value="EGF_CA"/>
    <property type="match status" value="3"/>
</dbReference>
<dbReference type="FunFam" id="2.10.25.10:FF:000014">
    <property type="entry name" value="Latent-transforming growth factor beta-binding protein 3"/>
    <property type="match status" value="1"/>
</dbReference>
<dbReference type="Pfam" id="PF00683">
    <property type="entry name" value="TB"/>
    <property type="match status" value="2"/>
</dbReference>
<dbReference type="EMBL" id="JAACNH010000002">
    <property type="protein sequence ID" value="KAG8452013.1"/>
    <property type="molecule type" value="Genomic_DNA"/>
</dbReference>
<comment type="similarity">
    <text evidence="10">Belongs to the LTBP family.</text>
</comment>
<evidence type="ECO:0000313" key="15">
    <source>
        <dbReference type="Proteomes" id="UP000812440"/>
    </source>
</evidence>
<dbReference type="Gene3D" id="3.90.290.10">
    <property type="entry name" value="TGF-beta binding (TB) domain"/>
    <property type="match status" value="2"/>
</dbReference>
<dbReference type="InterPro" id="IPR036773">
    <property type="entry name" value="TB_dom_sf"/>
</dbReference>
<keyword evidence="4 11" id="KW-0245">EGF-like domain</keyword>
<dbReference type="InterPro" id="IPR049883">
    <property type="entry name" value="NOTCH1_EGF-like"/>
</dbReference>
<name>A0A8T2K757_9PIPI</name>
<dbReference type="FunFam" id="3.90.290.10:FF:000004">
    <property type="entry name" value="latent-transforming growth factor beta-binding protein 1 isoform X1"/>
    <property type="match status" value="1"/>
</dbReference>
<evidence type="ECO:0000256" key="4">
    <source>
        <dbReference type="ARBA" id="ARBA00022536"/>
    </source>
</evidence>
<evidence type="ECO:0000259" key="13">
    <source>
        <dbReference type="PROSITE" id="PS51364"/>
    </source>
</evidence>
<sequence length="473" mass="52324">MAVGCGLGYTNTTAMTFNAYNYIFRQTLISDIDECQGATEVCLGGGTCHNKEGSFDCSCPKGFLLIDGIRCQDINECEQSELCTPNGECLNTEGSYHCICEKGFTSVNGASCEDIDECANTTQCGSQGVCENTDGSYRCLCYQGYQDSLDGHGCVDVNECEMLSGVCGEARCENVDGSFLCLCSDDNQEYDPMTGHCQGHSLQDDYDDDKKDCYYNIVGDNFCQNVLAANVSKQECCCTLGAGWGDNCEIFPCPVIDSEEFTDMCPEGKGYIPSKEPMYEGNDLSYQDANECMLFGKEICKNGYCLNTESSYECYCKQGTYYDPVKLQCVDNNECEDPNSCIDGQCINNDGSYSCFCTHPMILDESGKRCISTGNTESSEPTEETDVYQDLCWQDLSEDFMCSKPLVGKRTTYTECCCLYGEAWGMQCALCPTKDSEDYAELCNIQYRRSYGHDALIDPFATQETGPYELPER</sequence>
<dbReference type="FunFam" id="2.10.25.10:FF:000077">
    <property type="entry name" value="Latent-transforming growth factor beta-binding protein 3 isoform 1"/>
    <property type="match status" value="1"/>
</dbReference>
<feature type="non-terminal residue" evidence="14">
    <location>
        <position position="473"/>
    </location>
</feature>
<dbReference type="AlphaFoldDB" id="A0A8T2K757"/>
<dbReference type="InterPro" id="IPR050751">
    <property type="entry name" value="ECM_structural_protein"/>
</dbReference>
<keyword evidence="5" id="KW-0732">Signal</keyword>
<dbReference type="InterPro" id="IPR001881">
    <property type="entry name" value="EGF-like_Ca-bd_dom"/>
</dbReference>
<dbReference type="OrthoDB" id="4062651at2759"/>
<dbReference type="FunFam" id="2.10.25.10:FF:000194">
    <property type="entry name" value="Latent transforming growth factor beta binding protein 2"/>
    <property type="match status" value="1"/>
</dbReference>
<evidence type="ECO:0000259" key="12">
    <source>
        <dbReference type="PROSITE" id="PS50026"/>
    </source>
</evidence>
<feature type="domain" description="EGF-like" evidence="12">
    <location>
        <begin position="331"/>
        <end position="371"/>
    </location>
</feature>
<evidence type="ECO:0000256" key="2">
    <source>
        <dbReference type="ARBA" id="ARBA00022525"/>
    </source>
</evidence>
<evidence type="ECO:0000313" key="14">
    <source>
        <dbReference type="EMBL" id="KAG8452013.1"/>
    </source>
</evidence>
<dbReference type="SUPFAM" id="SSF57581">
    <property type="entry name" value="TB module/8-cys domain"/>
    <property type="match status" value="2"/>
</dbReference>
<gene>
    <name evidence="14" type="ORF">GDO86_003988</name>
</gene>
<evidence type="ECO:0000256" key="6">
    <source>
        <dbReference type="ARBA" id="ARBA00022737"/>
    </source>
</evidence>
<dbReference type="SMART" id="SM00181">
    <property type="entry name" value="EGF"/>
    <property type="match status" value="6"/>
</dbReference>
<dbReference type="CDD" id="cd00054">
    <property type="entry name" value="EGF_CA"/>
    <property type="match status" value="3"/>
</dbReference>
<dbReference type="Gene3D" id="2.10.25.10">
    <property type="entry name" value="Laminin"/>
    <property type="match status" value="6"/>
</dbReference>
<feature type="domain" description="EGF-like" evidence="12">
    <location>
        <begin position="114"/>
        <end position="155"/>
    </location>
</feature>
<keyword evidence="8" id="KW-0325">Glycoprotein</keyword>
<dbReference type="GO" id="GO:0005509">
    <property type="term" value="F:calcium ion binding"/>
    <property type="evidence" value="ECO:0007669"/>
    <property type="project" value="InterPro"/>
</dbReference>
<dbReference type="Proteomes" id="UP000812440">
    <property type="component" value="Chromosome 2"/>
</dbReference>
<feature type="domain" description="TB" evidence="13">
    <location>
        <begin position="390"/>
        <end position="443"/>
    </location>
</feature>
<dbReference type="InterPro" id="IPR017878">
    <property type="entry name" value="TB_dom"/>
</dbReference>
<evidence type="ECO:0000256" key="10">
    <source>
        <dbReference type="ARBA" id="ARBA00038081"/>
    </source>
</evidence>
<keyword evidence="15" id="KW-1185">Reference proteome</keyword>
<feature type="domain" description="EGF-like" evidence="12">
    <location>
        <begin position="31"/>
        <end position="72"/>
    </location>
</feature>
<evidence type="ECO:0000256" key="1">
    <source>
        <dbReference type="ARBA" id="ARBA00004498"/>
    </source>
</evidence>
<dbReference type="PANTHER" id="PTHR24034">
    <property type="entry name" value="EGF-LIKE DOMAIN-CONTAINING PROTEIN"/>
    <property type="match status" value="1"/>
</dbReference>
<keyword evidence="3" id="KW-0272">Extracellular matrix</keyword>
<dbReference type="PROSITE" id="PS00010">
    <property type="entry name" value="ASX_HYDROXYL"/>
    <property type="match status" value="4"/>
</dbReference>
<feature type="domain" description="TB" evidence="13">
    <location>
        <begin position="211"/>
        <end position="265"/>
    </location>
</feature>